<dbReference type="OrthoDB" id="1358622at2"/>
<proteinExistence type="predicted"/>
<dbReference type="AlphaFoldDB" id="A0A1H6BJT1"/>
<sequence>MATKADIITNIDAKIISKGNILATDTNAILKDILNCDELNSGNTNSLETFQYNGDLTDASGAIVSYSIRGITDLFANITLQIGIKQTLQGKLSLLVNNRGLFNSLNSIIKNNENTIDFLVKIRNNKSAEIYRKLEIQPAKKFRIANLNFTFNARSLIILIESQELNDNLFAGDSISASFAIHNS</sequence>
<name>A0A1H6BJT1_9FLAO</name>
<gene>
    <name evidence="1" type="ORF">SAMN05421847_2940</name>
</gene>
<dbReference type="EMBL" id="FNUS01000008">
    <property type="protein sequence ID" value="SEG60953.1"/>
    <property type="molecule type" value="Genomic_DNA"/>
</dbReference>
<protein>
    <submittedName>
        <fullName evidence="1">Uncharacterized protein</fullName>
    </submittedName>
</protein>
<reference evidence="2" key="1">
    <citation type="submission" date="2016-10" db="EMBL/GenBank/DDBJ databases">
        <authorList>
            <person name="Varghese N."/>
            <person name="Submissions S."/>
        </authorList>
    </citation>
    <scope>NUCLEOTIDE SEQUENCE [LARGE SCALE GENOMIC DNA]</scope>
    <source>
        <strain evidence="2">DSM 21580</strain>
    </source>
</reference>
<organism evidence="1 2">
    <name type="scientific">Halpernia humi</name>
    <dbReference type="NCBI Taxonomy" id="493375"/>
    <lineage>
        <taxon>Bacteria</taxon>
        <taxon>Pseudomonadati</taxon>
        <taxon>Bacteroidota</taxon>
        <taxon>Flavobacteriia</taxon>
        <taxon>Flavobacteriales</taxon>
        <taxon>Weeksellaceae</taxon>
        <taxon>Chryseobacterium group</taxon>
        <taxon>Halpernia</taxon>
    </lineage>
</organism>
<evidence type="ECO:0000313" key="1">
    <source>
        <dbReference type="EMBL" id="SEG60953.1"/>
    </source>
</evidence>
<accession>A0A1H6BJT1</accession>
<dbReference type="Proteomes" id="UP000236738">
    <property type="component" value="Unassembled WGS sequence"/>
</dbReference>
<dbReference type="RefSeq" id="WP_103914770.1">
    <property type="nucleotide sequence ID" value="NZ_FNUS01000008.1"/>
</dbReference>
<evidence type="ECO:0000313" key="2">
    <source>
        <dbReference type="Proteomes" id="UP000236738"/>
    </source>
</evidence>
<keyword evidence="2" id="KW-1185">Reference proteome</keyword>